<dbReference type="HOGENOM" id="CLU_2116475_0_0_9"/>
<dbReference type="OrthoDB" id="2112195at2"/>
<sequence>MEKVRLESVLRKLDNALDPYQKLTKFYELLGWNRENNIDPTKIRLNEEDLEALIKNEMENAKRFGLTAIDVGFLWLNKGPGGDKDIEKGTILLQRRLANLKIKMKGENGDAVSN</sequence>
<protein>
    <submittedName>
        <fullName evidence="1">Uncharacterized protein</fullName>
    </submittedName>
</protein>
<accession>Q8R8H6</accession>
<name>Q8R8H6_CALS4</name>
<evidence type="ECO:0000313" key="1">
    <source>
        <dbReference type="EMBL" id="AAM25200.1"/>
    </source>
</evidence>
<dbReference type="RefSeq" id="WP_011026138.1">
    <property type="nucleotide sequence ID" value="NC_003869.1"/>
</dbReference>
<dbReference type="Proteomes" id="UP000000555">
    <property type="component" value="Chromosome"/>
</dbReference>
<dbReference type="KEGG" id="tte:TTE2023"/>
<dbReference type="EMBL" id="AE008691">
    <property type="protein sequence ID" value="AAM25200.1"/>
    <property type="molecule type" value="Genomic_DNA"/>
</dbReference>
<reference evidence="1 2" key="1">
    <citation type="journal article" date="2002" name="Genome Res.">
        <title>A complete sequence of the T. tengcongensis genome.</title>
        <authorList>
            <person name="Bao Q."/>
            <person name="Tian Y."/>
            <person name="Li W."/>
            <person name="Xu Z."/>
            <person name="Xuan Z."/>
            <person name="Hu S."/>
            <person name="Dong W."/>
            <person name="Yang J."/>
            <person name="Chen Y."/>
            <person name="Xue Y."/>
            <person name="Xu Y."/>
            <person name="Lai X."/>
            <person name="Huang L."/>
            <person name="Dong X."/>
            <person name="Ma Y."/>
            <person name="Ling L."/>
            <person name="Tan H."/>
            <person name="Chen R."/>
            <person name="Wang J."/>
            <person name="Yu J."/>
            <person name="Yang H."/>
        </authorList>
    </citation>
    <scope>NUCLEOTIDE SEQUENCE [LARGE SCALE GENOMIC DNA]</scope>
    <source>
        <strain evidence="2">DSM 15242 / JCM 11007 / NBRC 100824 / MB4</strain>
    </source>
</reference>
<keyword evidence="2" id="KW-1185">Reference proteome</keyword>
<dbReference type="AlphaFoldDB" id="Q8R8H6"/>
<proteinExistence type="predicted"/>
<gene>
    <name evidence="1" type="ordered locus">TTE2023</name>
</gene>
<evidence type="ECO:0000313" key="2">
    <source>
        <dbReference type="Proteomes" id="UP000000555"/>
    </source>
</evidence>
<dbReference type="STRING" id="273068.TTE2023"/>
<organism evidence="1 2">
    <name type="scientific">Caldanaerobacter subterraneus subsp. tengcongensis (strain DSM 15242 / JCM 11007 / NBRC 100824 / MB4)</name>
    <name type="common">Thermoanaerobacter tengcongensis</name>
    <dbReference type="NCBI Taxonomy" id="273068"/>
    <lineage>
        <taxon>Bacteria</taxon>
        <taxon>Bacillati</taxon>
        <taxon>Bacillota</taxon>
        <taxon>Clostridia</taxon>
        <taxon>Thermoanaerobacterales</taxon>
        <taxon>Thermoanaerobacteraceae</taxon>
        <taxon>Caldanaerobacter</taxon>
    </lineage>
</organism>